<dbReference type="Gene3D" id="1.25.40.10">
    <property type="entry name" value="Tetratricopeptide repeat domain"/>
    <property type="match status" value="1"/>
</dbReference>
<sequence>MLVNDVRLHYAELGAYRQAGACFSEALVDWTGRAGDGRTRAVLLQNLGAVHNAQRQYFASLPYHAEAAGLFGGKAPLGYYGKALQAKEQDSALGQRRGLAESLGNLAYAYSQLTDYQAAAL</sequence>
<accession>A0AAD7SRV2</accession>
<dbReference type="InterPro" id="IPR024812">
    <property type="entry name" value="TPR_24"/>
</dbReference>
<comment type="caution">
    <text evidence="1">The sequence shown here is derived from an EMBL/GenBank/DDBJ whole genome shotgun (WGS) entry which is preliminary data.</text>
</comment>
<dbReference type="AlphaFoldDB" id="A0AAD7SRV2"/>
<evidence type="ECO:0000313" key="2">
    <source>
        <dbReference type="Proteomes" id="UP001221898"/>
    </source>
</evidence>
<gene>
    <name evidence="1" type="ORF">AAFF_G00267460</name>
</gene>
<dbReference type="PANTHER" id="PTHR47050">
    <property type="entry name" value="TETRATRICOPEPTIDE REPEAT PROTEIN 24"/>
    <property type="match status" value="1"/>
</dbReference>
<dbReference type="EMBL" id="JAINUG010000037">
    <property type="protein sequence ID" value="KAJ8407702.1"/>
    <property type="molecule type" value="Genomic_DNA"/>
</dbReference>
<keyword evidence="2" id="KW-1185">Reference proteome</keyword>
<organism evidence="1 2">
    <name type="scientific">Aldrovandia affinis</name>
    <dbReference type="NCBI Taxonomy" id="143900"/>
    <lineage>
        <taxon>Eukaryota</taxon>
        <taxon>Metazoa</taxon>
        <taxon>Chordata</taxon>
        <taxon>Craniata</taxon>
        <taxon>Vertebrata</taxon>
        <taxon>Euteleostomi</taxon>
        <taxon>Actinopterygii</taxon>
        <taxon>Neopterygii</taxon>
        <taxon>Teleostei</taxon>
        <taxon>Notacanthiformes</taxon>
        <taxon>Halosauridae</taxon>
        <taxon>Aldrovandia</taxon>
    </lineage>
</organism>
<dbReference type="Proteomes" id="UP001221898">
    <property type="component" value="Unassembled WGS sequence"/>
</dbReference>
<name>A0AAD7SRV2_9TELE</name>
<dbReference type="SUPFAM" id="SSF48452">
    <property type="entry name" value="TPR-like"/>
    <property type="match status" value="1"/>
</dbReference>
<dbReference type="PANTHER" id="PTHR47050:SF1">
    <property type="entry name" value="TETRATRICOPEPTIDE REPEAT PROTEIN 24-LIKE"/>
    <property type="match status" value="1"/>
</dbReference>
<evidence type="ECO:0008006" key="3">
    <source>
        <dbReference type="Google" id="ProtNLM"/>
    </source>
</evidence>
<evidence type="ECO:0000313" key="1">
    <source>
        <dbReference type="EMBL" id="KAJ8407702.1"/>
    </source>
</evidence>
<proteinExistence type="predicted"/>
<protein>
    <recommendedName>
        <fullName evidence="3">Tetratricopeptide repeat protein</fullName>
    </recommendedName>
</protein>
<reference evidence="1" key="1">
    <citation type="journal article" date="2023" name="Science">
        <title>Genome structures resolve the early diversification of teleost fishes.</title>
        <authorList>
            <person name="Parey E."/>
            <person name="Louis A."/>
            <person name="Montfort J."/>
            <person name="Bouchez O."/>
            <person name="Roques C."/>
            <person name="Iampietro C."/>
            <person name="Lluch J."/>
            <person name="Castinel A."/>
            <person name="Donnadieu C."/>
            <person name="Desvignes T."/>
            <person name="Floi Bucao C."/>
            <person name="Jouanno E."/>
            <person name="Wen M."/>
            <person name="Mejri S."/>
            <person name="Dirks R."/>
            <person name="Jansen H."/>
            <person name="Henkel C."/>
            <person name="Chen W.J."/>
            <person name="Zahm M."/>
            <person name="Cabau C."/>
            <person name="Klopp C."/>
            <person name="Thompson A.W."/>
            <person name="Robinson-Rechavi M."/>
            <person name="Braasch I."/>
            <person name="Lecointre G."/>
            <person name="Bobe J."/>
            <person name="Postlethwait J.H."/>
            <person name="Berthelot C."/>
            <person name="Roest Crollius H."/>
            <person name="Guiguen Y."/>
        </authorList>
    </citation>
    <scope>NUCLEOTIDE SEQUENCE</scope>
    <source>
        <strain evidence="1">NC1722</strain>
    </source>
</reference>
<dbReference type="InterPro" id="IPR011990">
    <property type="entry name" value="TPR-like_helical_dom_sf"/>
</dbReference>